<evidence type="ECO:0000313" key="2">
    <source>
        <dbReference type="Proteomes" id="UP000308092"/>
    </source>
</evidence>
<comment type="caution">
    <text evidence="1">The sequence shown here is derived from an EMBL/GenBank/DDBJ whole genome shotgun (WGS) entry which is preliminary data.</text>
</comment>
<sequence length="199" mass="22611">MAQMLVVERAVQMADNGDVAHPADALDAMRERFLLHGVRAPFGWITRLRTYGKKVQNTTTSQGYIYWSDDEQTLSYKELRLTITGFRQFIRTQVALAQASLEELFLIHEEEARDAIIPYLPLADLQDDPTNNQRGWNFLRSCCTGRAPPFSRPPVGPSVPSVPSAPSLPHLRRVSYRVLRIARVTFTLRVLRVSDIFIA</sequence>
<dbReference type="EMBL" id="SOSA01000955">
    <property type="protein sequence ID" value="THC88035.1"/>
    <property type="molecule type" value="Genomic_DNA"/>
</dbReference>
<dbReference type="VEuPathDB" id="FungiDB:EYZ11_012519"/>
<protein>
    <submittedName>
        <fullName evidence="1">Uncharacterized protein</fullName>
    </submittedName>
</protein>
<organism evidence="1 2">
    <name type="scientific">Aspergillus tanneri</name>
    <dbReference type="NCBI Taxonomy" id="1220188"/>
    <lineage>
        <taxon>Eukaryota</taxon>
        <taxon>Fungi</taxon>
        <taxon>Dikarya</taxon>
        <taxon>Ascomycota</taxon>
        <taxon>Pezizomycotina</taxon>
        <taxon>Eurotiomycetes</taxon>
        <taxon>Eurotiomycetidae</taxon>
        <taxon>Eurotiales</taxon>
        <taxon>Aspergillaceae</taxon>
        <taxon>Aspergillus</taxon>
        <taxon>Aspergillus subgen. Circumdati</taxon>
    </lineage>
</organism>
<accession>A0A4S3J0B5</accession>
<keyword evidence="2" id="KW-1185">Reference proteome</keyword>
<gene>
    <name evidence="1" type="ORF">EYZ11_012519</name>
</gene>
<evidence type="ECO:0000313" key="1">
    <source>
        <dbReference type="EMBL" id="THC88035.1"/>
    </source>
</evidence>
<dbReference type="Proteomes" id="UP000308092">
    <property type="component" value="Unassembled WGS sequence"/>
</dbReference>
<name>A0A4S3J0B5_9EURO</name>
<dbReference type="STRING" id="1220188.A0A4S3J0B5"/>
<proteinExistence type="predicted"/>
<dbReference type="AlphaFoldDB" id="A0A4S3J0B5"/>
<reference evidence="1 2" key="1">
    <citation type="submission" date="2019-03" db="EMBL/GenBank/DDBJ databases">
        <title>The genome sequence of a newly discovered highly antifungal drug resistant Aspergillus species, Aspergillus tanneri NIH 1004.</title>
        <authorList>
            <person name="Mounaud S."/>
            <person name="Singh I."/>
            <person name="Joardar V."/>
            <person name="Pakala S."/>
            <person name="Pakala S."/>
            <person name="Venepally P."/>
            <person name="Hoover J."/>
            <person name="Nierman W."/>
            <person name="Chung J."/>
            <person name="Losada L."/>
        </authorList>
    </citation>
    <scope>NUCLEOTIDE SEQUENCE [LARGE SCALE GENOMIC DNA]</scope>
    <source>
        <strain evidence="1 2">NIH1004</strain>
    </source>
</reference>